<proteinExistence type="inferred from homology"/>
<dbReference type="CDD" id="cd02998">
    <property type="entry name" value="PDI_a_ERp38"/>
    <property type="match status" value="1"/>
</dbReference>
<evidence type="ECO:0000313" key="10">
    <source>
        <dbReference type="EMBL" id="RZC08632.1"/>
    </source>
</evidence>
<dbReference type="CDD" id="cd00238">
    <property type="entry name" value="ERp29c"/>
    <property type="match status" value="1"/>
</dbReference>
<accession>A0A445KCT4</accession>
<sequence length="709" mass="78995">MTADKLVEIIGSIKQELRKEVEDENKRTIDLLQKQLDAIKSELSQIQTQQSAPCRPSIPDVLVARVSTKESCVEAAANVVAKERSTLDASIVGLYIVCGDSTQVVASGKMYGVGGIIHNVAYADDVVRVCVDTIYDGDASVPFPTAEIQYVRDASSTFIAWPRHLVKPITDDSNHNARLPVGRLGESEVAAEPDSLGELMKTLFYMYKSPVEVPWEATQFGLPDVGAKFFIAHADLAEIISGDKCLNISILQLWTIFMNNCGRSKVDQSLYGLLEPQSIHNAKDRREQCQEYIQIWVKESQRQLYLGAYLHQAHWQLFVLCPRENTVFWFCSLRKKPNINIKATINSAMKTITSSFHGMSNQAAPRWVEPKSMDSVCPIGFHCATEISALLTPPSPLQVQVYMQTWTSKSYANMVPVDCDEHKSLCSKYGVSGYPTIQWFPKGSLEPKKYEGPRTADSLAEFVNTEGGTNVKIATAPSNVVVLTSENFNEVVLDETKDVLVEFYAPWCGHCKSLAPISISLRISYYHFKTYEKVVTAFKLEEDVVIANLDADKYKDLAEKYDVSGFPTLKFFPKGNKAGEEYGGGRDLDDFVAFINEKSGTSRDVKGQLTSQAGIVESLDVLVKEFVAASDEEKKSMFTRMEEEVEKLKGSASRHGKIYLKAAKNYLEKGSDYAKNEIQRLQRILDKSISPAKADELTLKKNILSTYAA</sequence>
<dbReference type="NCBIfam" id="TIGR01126">
    <property type="entry name" value="pdi_dom"/>
    <property type="match status" value="1"/>
</dbReference>
<evidence type="ECO:0000256" key="6">
    <source>
        <dbReference type="ARBA" id="ARBA00023235"/>
    </source>
</evidence>
<dbReference type="PANTHER" id="PTHR45672:SF17">
    <property type="entry name" value="PROTEIN DISULFIDE-ISOMERASE LIKE 2-1"/>
    <property type="match status" value="1"/>
</dbReference>
<evidence type="ECO:0000256" key="1">
    <source>
        <dbReference type="ARBA" id="ARBA00001182"/>
    </source>
</evidence>
<dbReference type="PRINTS" id="PR00421">
    <property type="entry name" value="THIOREDOXIN"/>
</dbReference>
<dbReference type="InterPro" id="IPR011679">
    <property type="entry name" value="ERp29_C"/>
</dbReference>
<keyword evidence="11" id="KW-1185">Reference proteome</keyword>
<comment type="similarity">
    <text evidence="2">Belongs to the protein disulfide isomerase family.</text>
</comment>
<dbReference type="SUPFAM" id="SSF52833">
    <property type="entry name" value="Thioredoxin-like"/>
    <property type="match status" value="2"/>
</dbReference>
<keyword evidence="4" id="KW-0732">Signal</keyword>
<dbReference type="PANTHER" id="PTHR45672">
    <property type="entry name" value="PROTEIN DISULFIDE-ISOMERASE C17H9.14C-RELATED"/>
    <property type="match status" value="1"/>
</dbReference>
<dbReference type="PROSITE" id="PS51352">
    <property type="entry name" value="THIOREDOXIN_2"/>
    <property type="match status" value="1"/>
</dbReference>
<dbReference type="Pfam" id="PF07749">
    <property type="entry name" value="ERp29"/>
    <property type="match status" value="1"/>
</dbReference>
<dbReference type="InterPro" id="IPR058352">
    <property type="entry name" value="DUF8039"/>
</dbReference>
<dbReference type="InterPro" id="IPR036249">
    <property type="entry name" value="Thioredoxin-like_sf"/>
</dbReference>
<dbReference type="SUPFAM" id="SSF47933">
    <property type="entry name" value="ERP29 C domain-like"/>
    <property type="match status" value="1"/>
</dbReference>
<reference evidence="10 11" key="1">
    <citation type="submission" date="2018-09" db="EMBL/GenBank/DDBJ databases">
        <title>A high-quality reference genome of wild soybean provides a powerful tool to mine soybean genomes.</title>
        <authorList>
            <person name="Xie M."/>
            <person name="Chung C.Y.L."/>
            <person name="Li M.-W."/>
            <person name="Wong F.-L."/>
            <person name="Chan T.-F."/>
            <person name="Lam H.-M."/>
        </authorList>
    </citation>
    <scope>NUCLEOTIDE SEQUENCE [LARGE SCALE GENOMIC DNA]</scope>
    <source>
        <strain evidence="11">cv. W05</strain>
        <tissue evidence="10">Hypocotyl of etiolated seedlings</tissue>
    </source>
</reference>
<dbReference type="GO" id="GO:0003756">
    <property type="term" value="F:protein disulfide isomerase activity"/>
    <property type="evidence" value="ECO:0007669"/>
    <property type="project" value="UniProtKB-EC"/>
</dbReference>
<dbReference type="GO" id="GO:0006457">
    <property type="term" value="P:protein folding"/>
    <property type="evidence" value="ECO:0007669"/>
    <property type="project" value="TreeGrafter"/>
</dbReference>
<dbReference type="InterPro" id="IPR013766">
    <property type="entry name" value="Thioredoxin_domain"/>
</dbReference>
<dbReference type="Proteomes" id="UP000289340">
    <property type="component" value="Chromosome 6"/>
</dbReference>
<comment type="catalytic activity">
    <reaction evidence="1">
        <text>Catalyzes the rearrangement of -S-S- bonds in proteins.</text>
        <dbReference type="EC" id="5.3.4.1"/>
    </reaction>
</comment>
<evidence type="ECO:0000256" key="2">
    <source>
        <dbReference type="ARBA" id="ARBA00006347"/>
    </source>
</evidence>
<evidence type="ECO:0000256" key="3">
    <source>
        <dbReference type="ARBA" id="ARBA00012723"/>
    </source>
</evidence>
<keyword evidence="7" id="KW-0676">Redox-active center</keyword>
<evidence type="ECO:0000256" key="5">
    <source>
        <dbReference type="ARBA" id="ARBA00023157"/>
    </source>
</evidence>
<name>A0A445KCT4_GLYSO</name>
<evidence type="ECO:0000256" key="4">
    <source>
        <dbReference type="ARBA" id="ARBA00022729"/>
    </source>
</evidence>
<evidence type="ECO:0000256" key="8">
    <source>
        <dbReference type="SAM" id="Coils"/>
    </source>
</evidence>
<dbReference type="InterPro" id="IPR036356">
    <property type="entry name" value="ERp29_C_sf"/>
</dbReference>
<comment type="caution">
    <text evidence="10">The sequence shown here is derived from an EMBL/GenBank/DDBJ whole genome shotgun (WGS) entry which is preliminary data.</text>
</comment>
<keyword evidence="5" id="KW-1015">Disulfide bond</keyword>
<dbReference type="Pfam" id="PF00085">
    <property type="entry name" value="Thioredoxin"/>
    <property type="match status" value="2"/>
</dbReference>
<dbReference type="InterPro" id="IPR051063">
    <property type="entry name" value="PDI"/>
</dbReference>
<dbReference type="GO" id="GO:0005783">
    <property type="term" value="C:endoplasmic reticulum"/>
    <property type="evidence" value="ECO:0007669"/>
    <property type="project" value="InterPro"/>
</dbReference>
<keyword evidence="6" id="KW-0413">Isomerase</keyword>
<gene>
    <name evidence="10" type="ORF">D0Y65_015366</name>
</gene>
<organism evidence="10 11">
    <name type="scientific">Glycine soja</name>
    <name type="common">Wild soybean</name>
    <dbReference type="NCBI Taxonomy" id="3848"/>
    <lineage>
        <taxon>Eukaryota</taxon>
        <taxon>Viridiplantae</taxon>
        <taxon>Streptophyta</taxon>
        <taxon>Embryophyta</taxon>
        <taxon>Tracheophyta</taxon>
        <taxon>Spermatophyta</taxon>
        <taxon>Magnoliopsida</taxon>
        <taxon>eudicotyledons</taxon>
        <taxon>Gunneridae</taxon>
        <taxon>Pentapetalae</taxon>
        <taxon>rosids</taxon>
        <taxon>fabids</taxon>
        <taxon>Fabales</taxon>
        <taxon>Fabaceae</taxon>
        <taxon>Papilionoideae</taxon>
        <taxon>50 kb inversion clade</taxon>
        <taxon>NPAAA clade</taxon>
        <taxon>indigoferoid/millettioid clade</taxon>
        <taxon>Phaseoleae</taxon>
        <taxon>Glycine</taxon>
        <taxon>Glycine subgen. Soja</taxon>
    </lineage>
</organism>
<evidence type="ECO:0000313" key="11">
    <source>
        <dbReference type="Proteomes" id="UP000289340"/>
    </source>
</evidence>
<dbReference type="EMBL" id="QZWG01000006">
    <property type="protein sequence ID" value="RZC08632.1"/>
    <property type="molecule type" value="Genomic_DNA"/>
</dbReference>
<protein>
    <recommendedName>
        <fullName evidence="3">protein disulfide-isomerase</fullName>
        <ecNumber evidence="3">5.3.4.1</ecNumber>
    </recommendedName>
</protein>
<evidence type="ECO:0000259" key="9">
    <source>
        <dbReference type="PROSITE" id="PS51352"/>
    </source>
</evidence>
<feature type="coiled-coil region" evidence="8">
    <location>
        <begin position="14"/>
        <end position="49"/>
    </location>
</feature>
<keyword evidence="8" id="KW-0175">Coiled coil</keyword>
<dbReference type="AlphaFoldDB" id="A0A445KCT4"/>
<dbReference type="Pfam" id="PF26133">
    <property type="entry name" value="DUF8039"/>
    <property type="match status" value="1"/>
</dbReference>
<feature type="domain" description="Thioredoxin" evidence="9">
    <location>
        <begin position="453"/>
        <end position="600"/>
    </location>
</feature>
<dbReference type="InterPro" id="IPR005788">
    <property type="entry name" value="PDI_thioredoxin-like_dom"/>
</dbReference>
<dbReference type="Gene3D" id="3.40.30.10">
    <property type="entry name" value="Glutaredoxin"/>
    <property type="match status" value="2"/>
</dbReference>
<evidence type="ECO:0000256" key="7">
    <source>
        <dbReference type="ARBA" id="ARBA00023284"/>
    </source>
</evidence>
<dbReference type="EC" id="5.3.4.1" evidence="3"/>
<dbReference type="Gene3D" id="1.20.1150.12">
    <property type="entry name" value="Endoplasmic reticulum resident protein 29, C-terminal domain"/>
    <property type="match status" value="1"/>
</dbReference>